<feature type="region of interest" description="Disordered" evidence="5">
    <location>
        <begin position="326"/>
        <end position="351"/>
    </location>
</feature>
<dbReference type="InterPro" id="IPR014013">
    <property type="entry name" value="Helic_SF1/SF2_ATP-bd_DinG/Rad3"/>
</dbReference>
<keyword evidence="3" id="KW-0067">ATP-binding</keyword>
<evidence type="ECO:0000256" key="5">
    <source>
        <dbReference type="SAM" id="MobiDB-lite"/>
    </source>
</evidence>
<sequence>MDELRTQLEGYADSLFAEGGILSRILPGYRPRSVQRELFHALIGSLLSGRPLLAEATTGTGKTLAYLLAASLYAVLAEDKVVVATHTLPLQEQIVNREWPVAREALRQLGLPVPRLEIARGRGNYVCLRRLFAWAEPILTGHARGAGTPYVPLAVELVGQAPDLKEGLREEFAGKIPAEVWEEIRADPEDCLYHASPYYDRCYVQRARRRLAEAEVVVTNHALYLTDVARTRAGEAGVLPPHGRVLFDEAHRLADVFPAFFGREITLGRAYALYDEVRRRRRAWVNHAFPAEGERAHLLYLLENFFVGFRATFGEIARRVLPSSALEGSGSDLPSGGIEEGERAGRLTPPFDVPRHEREAYELLRNFLTRKREEFDASDPGAAGIRGFLRRLDALVQDLEFFLGGEGGDAWVYGWSASGSEGRRAAPTEADAFHTSSLDKGARVTSSAESQDRNVSPASEGVTFFARPLDAGEVLGDHWEKVTPLFLSATLAVAGEVDLFAREMGLRSYSTFLAEPPPGTFGQLLYIGVREGPFPPAGFRAPDLHTPFVTEKLKEFYPYLGGKVLVLFTNFRAIEEVAATLSSWAEAEGVELLAHSPESSRDDLLERFRRASRALLLGNDTFWEGIDLRGESLRAVVITKIPFPNPRDPLVAALAARHSGGRGDEFRSYMLPKAIVKLRQGLGRLIRHETDRGVVVFLDPRLFRRSYGRLILQSLPRGAWGEVGDVPAFFAAASGERGSEAGDAASSPV</sequence>
<evidence type="ECO:0000256" key="2">
    <source>
        <dbReference type="ARBA" id="ARBA00022801"/>
    </source>
</evidence>
<dbReference type="InterPro" id="IPR006555">
    <property type="entry name" value="ATP-dep_Helicase_C"/>
</dbReference>
<dbReference type="Proteomes" id="UP000244016">
    <property type="component" value="Unassembled WGS sequence"/>
</dbReference>
<comment type="caution">
    <text evidence="7">The sequence shown here is derived from an EMBL/GenBank/DDBJ whole genome shotgun (WGS) entry which is preliminary data.</text>
</comment>
<dbReference type="PANTHER" id="PTHR11472:SF34">
    <property type="entry name" value="REGULATOR OF TELOMERE ELONGATION HELICASE 1"/>
    <property type="match status" value="1"/>
</dbReference>
<gene>
    <name evidence="7" type="ORF">BLITH_1524</name>
</gene>
<protein>
    <submittedName>
        <fullName evidence="7">DinG family ATP-dependent helicase YoaA</fullName>
    </submittedName>
</protein>
<keyword evidence="2" id="KW-0378">Hydrolase</keyword>
<dbReference type="AlphaFoldDB" id="A0A2T5G5I5"/>
<accession>A0A2T5G5I5</accession>
<dbReference type="SUPFAM" id="SSF52540">
    <property type="entry name" value="P-loop containing nucleoside triphosphate hydrolases"/>
    <property type="match status" value="1"/>
</dbReference>
<dbReference type="GO" id="GO:0006139">
    <property type="term" value="P:nucleobase-containing compound metabolic process"/>
    <property type="evidence" value="ECO:0007669"/>
    <property type="project" value="InterPro"/>
</dbReference>
<feature type="compositionally biased region" description="Polar residues" evidence="5">
    <location>
        <begin position="434"/>
        <end position="455"/>
    </location>
</feature>
<evidence type="ECO:0000313" key="7">
    <source>
        <dbReference type="EMBL" id="PTQ51447.1"/>
    </source>
</evidence>
<dbReference type="InterPro" id="IPR045028">
    <property type="entry name" value="DinG/Rad3-like"/>
</dbReference>
<feature type="domain" description="Helicase ATP-binding" evidence="6">
    <location>
        <begin position="21"/>
        <end position="321"/>
    </location>
</feature>
<keyword evidence="7" id="KW-0347">Helicase</keyword>
<dbReference type="EMBL" id="PEBW01000005">
    <property type="protein sequence ID" value="PTQ51447.1"/>
    <property type="molecule type" value="Genomic_DNA"/>
</dbReference>
<dbReference type="SMART" id="SM00491">
    <property type="entry name" value="HELICc2"/>
    <property type="match status" value="1"/>
</dbReference>
<dbReference type="InterPro" id="IPR027417">
    <property type="entry name" value="P-loop_NTPase"/>
</dbReference>
<organism evidence="7 8">
    <name type="scientific">Brockia lithotrophica</name>
    <dbReference type="NCBI Taxonomy" id="933949"/>
    <lineage>
        <taxon>Bacteria</taxon>
        <taxon>Bacillati</taxon>
        <taxon>Bacillota</taxon>
        <taxon>Bacilli</taxon>
        <taxon>Bacillales</taxon>
        <taxon>Bacillales Family X. Incertae Sedis</taxon>
        <taxon>Brockia</taxon>
    </lineage>
</organism>
<comment type="similarity">
    <text evidence="4">Belongs to the helicase family. DinG subfamily.</text>
</comment>
<evidence type="ECO:0000256" key="3">
    <source>
        <dbReference type="ARBA" id="ARBA00022840"/>
    </source>
</evidence>
<dbReference type="Gene3D" id="3.40.50.300">
    <property type="entry name" value="P-loop containing nucleotide triphosphate hydrolases"/>
    <property type="match status" value="2"/>
</dbReference>
<evidence type="ECO:0000313" key="8">
    <source>
        <dbReference type="Proteomes" id="UP000244016"/>
    </source>
</evidence>
<dbReference type="GO" id="GO:0003676">
    <property type="term" value="F:nucleic acid binding"/>
    <property type="evidence" value="ECO:0007669"/>
    <property type="project" value="InterPro"/>
</dbReference>
<keyword evidence="1" id="KW-0547">Nucleotide-binding</keyword>
<dbReference type="PANTHER" id="PTHR11472">
    <property type="entry name" value="DNA REPAIR DEAD HELICASE RAD3/XP-D SUBFAMILY MEMBER"/>
    <property type="match status" value="1"/>
</dbReference>
<reference evidence="7 8" key="1">
    <citation type="submission" date="2017-08" db="EMBL/GenBank/DDBJ databases">
        <title>Burning lignite coal seam in the remote Altai Mountains harbors a hydrogen-driven thermophilic microbial community.</title>
        <authorList>
            <person name="Kadnikov V.V."/>
            <person name="Mardanov A.V."/>
            <person name="Ivasenko D."/>
            <person name="Beletsky A.V."/>
            <person name="Karnachuk O.V."/>
            <person name="Ravin N.V."/>
        </authorList>
    </citation>
    <scope>NUCLEOTIDE SEQUENCE [LARGE SCALE GENOMIC DNA]</scope>
    <source>
        <strain evidence="7">AL31</strain>
    </source>
</reference>
<dbReference type="GO" id="GO:0016818">
    <property type="term" value="F:hydrolase activity, acting on acid anhydrides, in phosphorus-containing anhydrides"/>
    <property type="evidence" value="ECO:0007669"/>
    <property type="project" value="InterPro"/>
</dbReference>
<dbReference type="GO" id="GO:0005524">
    <property type="term" value="F:ATP binding"/>
    <property type="evidence" value="ECO:0007669"/>
    <property type="project" value="UniProtKB-KW"/>
</dbReference>
<dbReference type="Pfam" id="PF00270">
    <property type="entry name" value="DEAD"/>
    <property type="match status" value="1"/>
</dbReference>
<dbReference type="GO" id="GO:0003678">
    <property type="term" value="F:DNA helicase activity"/>
    <property type="evidence" value="ECO:0007669"/>
    <property type="project" value="TreeGrafter"/>
</dbReference>
<evidence type="ECO:0000256" key="4">
    <source>
        <dbReference type="ARBA" id="ARBA00038058"/>
    </source>
</evidence>
<name>A0A2T5G5I5_9BACL</name>
<evidence type="ECO:0000259" key="6">
    <source>
        <dbReference type="PROSITE" id="PS51193"/>
    </source>
</evidence>
<proteinExistence type="inferred from homology"/>
<dbReference type="InterPro" id="IPR011545">
    <property type="entry name" value="DEAD/DEAH_box_helicase_dom"/>
</dbReference>
<evidence type="ECO:0000256" key="1">
    <source>
        <dbReference type="ARBA" id="ARBA00022741"/>
    </source>
</evidence>
<feature type="region of interest" description="Disordered" evidence="5">
    <location>
        <begin position="426"/>
        <end position="455"/>
    </location>
</feature>
<dbReference type="PROSITE" id="PS51193">
    <property type="entry name" value="HELICASE_ATP_BIND_2"/>
    <property type="match status" value="1"/>
</dbReference>
<dbReference type="Pfam" id="PF13307">
    <property type="entry name" value="Helicase_C_2"/>
    <property type="match status" value="1"/>
</dbReference>